<name>A0A1E4RNP7_9ASCO</name>
<dbReference type="PANTHER" id="PTHR13302:SF8">
    <property type="entry name" value="CONSERVED OLIGOMERIC GOLGI COMPLEX SUBUNIT 3"/>
    <property type="match status" value="1"/>
</dbReference>
<evidence type="ECO:0000259" key="11">
    <source>
        <dbReference type="Pfam" id="PF20671"/>
    </source>
</evidence>
<evidence type="ECO:0000256" key="8">
    <source>
        <dbReference type="ARBA" id="ARBA00031339"/>
    </source>
</evidence>
<keyword evidence="5" id="KW-0653">Protein transport</keyword>
<dbReference type="InterPro" id="IPR048685">
    <property type="entry name" value="COG3_C"/>
</dbReference>
<gene>
    <name evidence="12" type="ORF">HYPBUDRAFT_4960</name>
</gene>
<dbReference type="AlphaFoldDB" id="A0A1E4RNP7"/>
<evidence type="ECO:0000256" key="3">
    <source>
        <dbReference type="ARBA" id="ARBA00020976"/>
    </source>
</evidence>
<dbReference type="EMBL" id="KV454539">
    <property type="protein sequence ID" value="ODV68887.1"/>
    <property type="molecule type" value="Genomic_DNA"/>
</dbReference>
<keyword evidence="4" id="KW-0813">Transport</keyword>
<dbReference type="GO" id="GO:0005801">
    <property type="term" value="C:cis-Golgi network"/>
    <property type="evidence" value="ECO:0007669"/>
    <property type="project" value="InterPro"/>
</dbReference>
<dbReference type="GO" id="GO:0006914">
    <property type="term" value="P:autophagy"/>
    <property type="evidence" value="ECO:0007669"/>
    <property type="project" value="TreeGrafter"/>
</dbReference>
<dbReference type="GO" id="GO:0007030">
    <property type="term" value="P:Golgi organization"/>
    <property type="evidence" value="ECO:0007669"/>
    <property type="project" value="TreeGrafter"/>
</dbReference>
<dbReference type="OrthoDB" id="296793at2759"/>
<evidence type="ECO:0000313" key="12">
    <source>
        <dbReference type="EMBL" id="ODV68887.1"/>
    </source>
</evidence>
<organism evidence="12 13">
    <name type="scientific">Hyphopichia burtonii NRRL Y-1933</name>
    <dbReference type="NCBI Taxonomy" id="984485"/>
    <lineage>
        <taxon>Eukaryota</taxon>
        <taxon>Fungi</taxon>
        <taxon>Dikarya</taxon>
        <taxon>Ascomycota</taxon>
        <taxon>Saccharomycotina</taxon>
        <taxon>Pichiomycetes</taxon>
        <taxon>Debaryomycetaceae</taxon>
        <taxon>Hyphopichia</taxon>
    </lineage>
</organism>
<evidence type="ECO:0000256" key="4">
    <source>
        <dbReference type="ARBA" id="ARBA00022448"/>
    </source>
</evidence>
<feature type="compositionally biased region" description="Polar residues" evidence="9">
    <location>
        <begin position="849"/>
        <end position="859"/>
    </location>
</feature>
<feature type="domain" description="Conserved oligomeric Golgi complex subunit 3 N-terminal" evidence="10">
    <location>
        <begin position="130"/>
        <end position="271"/>
    </location>
</feature>
<evidence type="ECO:0000313" key="13">
    <source>
        <dbReference type="Proteomes" id="UP000095085"/>
    </source>
</evidence>
<dbReference type="PANTHER" id="PTHR13302">
    <property type="entry name" value="CONSERVED OLIGOMERIC GOLGI COMPLEX COMPONENT 3"/>
    <property type="match status" value="1"/>
</dbReference>
<feature type="domain" description="Conserved oligomeric Golgi complex subunit 3 C-terminal" evidence="11">
    <location>
        <begin position="319"/>
        <end position="649"/>
    </location>
</feature>
<keyword evidence="13" id="KW-1185">Reference proteome</keyword>
<dbReference type="RefSeq" id="XP_020077954.1">
    <property type="nucleotide sequence ID" value="XM_020223470.1"/>
</dbReference>
<reference evidence="13" key="1">
    <citation type="submission" date="2016-05" db="EMBL/GenBank/DDBJ databases">
        <title>Comparative genomics of biotechnologically important yeasts.</title>
        <authorList>
            <consortium name="DOE Joint Genome Institute"/>
            <person name="Riley R."/>
            <person name="Haridas S."/>
            <person name="Wolfe K.H."/>
            <person name="Lopes M.R."/>
            <person name="Hittinger C.T."/>
            <person name="Goker M."/>
            <person name="Salamov A."/>
            <person name="Wisecaver J."/>
            <person name="Long T.M."/>
            <person name="Aerts A.L."/>
            <person name="Barry K."/>
            <person name="Choi C."/>
            <person name="Clum A."/>
            <person name="Coughlan A.Y."/>
            <person name="Deshpande S."/>
            <person name="Douglass A.P."/>
            <person name="Hanson S.J."/>
            <person name="Klenk H.-P."/>
            <person name="Labutti K."/>
            <person name="Lapidus A."/>
            <person name="Lindquist E."/>
            <person name="Lipzen A."/>
            <person name="Meier-Kolthoff J.P."/>
            <person name="Ohm R.A."/>
            <person name="Otillar R.P."/>
            <person name="Pangilinan J."/>
            <person name="Peng Y."/>
            <person name="Rokas A."/>
            <person name="Rosa C.A."/>
            <person name="Scheuner C."/>
            <person name="Sibirny A.A."/>
            <person name="Slot J.C."/>
            <person name="Stielow J.B."/>
            <person name="Sun H."/>
            <person name="Kurtzman C.P."/>
            <person name="Blackwell M."/>
            <person name="Grigoriev I.V."/>
            <person name="Jeffries T.W."/>
        </authorList>
    </citation>
    <scope>NUCLEOTIDE SEQUENCE [LARGE SCALE GENOMIC DNA]</scope>
    <source>
        <strain evidence="13">NRRL Y-1933</strain>
    </source>
</reference>
<accession>A0A1E4RNP7</accession>
<feature type="region of interest" description="Disordered" evidence="9">
    <location>
        <begin position="837"/>
        <end position="859"/>
    </location>
</feature>
<comment type="similarity">
    <text evidence="2">Belongs to the COG3 family.</text>
</comment>
<dbReference type="Pfam" id="PF20671">
    <property type="entry name" value="COG3_C"/>
    <property type="match status" value="1"/>
</dbReference>
<evidence type="ECO:0000256" key="2">
    <source>
        <dbReference type="ARBA" id="ARBA00009936"/>
    </source>
</evidence>
<dbReference type="STRING" id="984485.A0A1E4RNP7"/>
<dbReference type="GO" id="GO:0006891">
    <property type="term" value="P:intra-Golgi vesicle-mediated transport"/>
    <property type="evidence" value="ECO:0007669"/>
    <property type="project" value="TreeGrafter"/>
</dbReference>
<evidence type="ECO:0000256" key="7">
    <source>
        <dbReference type="ARBA" id="ARBA00023136"/>
    </source>
</evidence>
<dbReference type="GO" id="GO:0032258">
    <property type="term" value="P:cytoplasm to vacuole targeting by the Cvt pathway"/>
    <property type="evidence" value="ECO:0007669"/>
    <property type="project" value="TreeGrafter"/>
</dbReference>
<evidence type="ECO:0000256" key="9">
    <source>
        <dbReference type="SAM" id="MobiDB-lite"/>
    </source>
</evidence>
<evidence type="ECO:0000256" key="1">
    <source>
        <dbReference type="ARBA" id="ARBA00004395"/>
    </source>
</evidence>
<dbReference type="Pfam" id="PF04136">
    <property type="entry name" value="COG3_N"/>
    <property type="match status" value="1"/>
</dbReference>
<dbReference type="InterPro" id="IPR048320">
    <property type="entry name" value="COG3_N"/>
</dbReference>
<evidence type="ECO:0000256" key="6">
    <source>
        <dbReference type="ARBA" id="ARBA00023034"/>
    </source>
</evidence>
<keyword evidence="7" id="KW-0472">Membrane</keyword>
<keyword evidence="6" id="KW-0333">Golgi apparatus</keyword>
<dbReference type="Proteomes" id="UP000095085">
    <property type="component" value="Unassembled WGS sequence"/>
</dbReference>
<evidence type="ECO:0000256" key="5">
    <source>
        <dbReference type="ARBA" id="ARBA00022927"/>
    </source>
</evidence>
<dbReference type="InterPro" id="IPR007265">
    <property type="entry name" value="COG_su3"/>
</dbReference>
<proteinExistence type="inferred from homology"/>
<sequence length="859" mass="100117">MPRGRSKSIVQKIASDVPSYEEEVLNLGNNSKKDSPIGKNAENTVTANQLSRNALTNLMVSRRSKSFSYSSRETSSSDDQSCVLFPFSEKESEVLWLNHIETYNYNSVLDHDDLAVINEVPDDFILNFADNCAINIENVNELIDDNKYILNTLDSLTIQYNKVSKDTVDFANQSTELLNQQQKYQQTIEDIDVLMSAFEPLDSITKSLSRPGNYFIKKQRFRDILVQLDESISFLDLHSDFKEYEFYKIRYRQCTTRALTLIRTYLIEDLRSLNNKITEALTKNKTNTSNSSLTMDIFLFNEFSDHIQENDSNDYERFYQFPNLVGEIVKRIPNHDEYQGLLDDILLQYFKMRLTFLSPYIWDKINQQKNQKESPEELVQYCQNNISFFKNIIEKEFNLFSKFFKYLDYPQHQQVFLKNGLYDHFKSLIDPLYDDLRHKILRESNIVSLCELTILLQKYYEFEDDVSLSQSMVTANYSTYSSSYSLKINYGELFEPILRDVQSRIIFRIQIYVDDKLANYKPKVEDLKFGYRKRISSSSNKANGTTKDPLDSEFDQNLFPDLYLPLGKALTILSNIYELLNSIVFDDLAHYIVHSCIHILKTGAYKLALSYLGPLGAKLYYLKNLIILQNQLNNFDIQYVRTETTLDFTSGFNEIYQIFRKGEFSYNINEKGGLIELAKKSVPKVINNMIDAKYEIELELNNAVQEFITECANKIGEPILNEKSNLSDPLQNTLKFRDNLIIELPKIYKEIKLFIDDTIIIKFLMDGLSNLILSTYQKFYTTLENNHTNQTIQKTFEDIMEVDTLLNFINELVSGLYDEDDEKENTIEFNEDILNEVPENDAEVLPESISPNEQEPAQH</sequence>
<comment type="subcellular location">
    <subcellularLocation>
        <location evidence="1">Golgi apparatus membrane</location>
        <topology evidence="1">Peripheral membrane protein</topology>
    </subcellularLocation>
</comment>
<protein>
    <recommendedName>
        <fullName evidence="3">Conserved oligomeric Golgi complex subunit 3</fullName>
    </recommendedName>
    <alternativeName>
        <fullName evidence="8">Component of oligomeric Golgi complex 3</fullName>
    </alternativeName>
</protein>
<evidence type="ECO:0000259" key="10">
    <source>
        <dbReference type="Pfam" id="PF04136"/>
    </source>
</evidence>
<dbReference type="GeneID" id="30998019"/>
<dbReference type="GO" id="GO:0017119">
    <property type="term" value="C:Golgi transport complex"/>
    <property type="evidence" value="ECO:0007669"/>
    <property type="project" value="TreeGrafter"/>
</dbReference>
<dbReference type="GO" id="GO:0000139">
    <property type="term" value="C:Golgi membrane"/>
    <property type="evidence" value="ECO:0007669"/>
    <property type="project" value="UniProtKB-SubCell"/>
</dbReference>